<keyword evidence="4" id="KW-0560">Oxidoreductase</keyword>
<dbReference type="InterPro" id="IPR020841">
    <property type="entry name" value="PKS_Beta-ketoAc_synthase_dom"/>
</dbReference>
<dbReference type="SMART" id="SM00825">
    <property type="entry name" value="PKS_KS"/>
    <property type="match status" value="1"/>
</dbReference>
<dbReference type="OrthoDB" id="329835at2759"/>
<feature type="non-terminal residue" evidence="6">
    <location>
        <position position="1"/>
    </location>
</feature>
<dbReference type="Proteomes" id="UP000736672">
    <property type="component" value="Unassembled WGS sequence"/>
</dbReference>
<dbReference type="InterPro" id="IPR050091">
    <property type="entry name" value="PKS_NRPS_Biosynth_Enz"/>
</dbReference>
<dbReference type="InterPro" id="IPR001227">
    <property type="entry name" value="Ac_transferase_dom_sf"/>
</dbReference>
<dbReference type="InterPro" id="IPR016035">
    <property type="entry name" value="Acyl_Trfase/lysoPLipase"/>
</dbReference>
<dbReference type="SUPFAM" id="SSF53901">
    <property type="entry name" value="Thiolase-like"/>
    <property type="match status" value="1"/>
</dbReference>
<keyword evidence="2" id="KW-0597">Phosphoprotein</keyword>
<evidence type="ECO:0000313" key="7">
    <source>
        <dbReference type="Proteomes" id="UP000736672"/>
    </source>
</evidence>
<comment type="caution">
    <text evidence="6">The sequence shown here is derived from an EMBL/GenBank/DDBJ whole genome shotgun (WGS) entry which is preliminary data.</text>
</comment>
<sequence length="737" mass="79630">MPSVIQLQQTECPQGQDLSPAVQPIAIIGLSGRFGGEAENPGKLWEMLKNNRSALGKVPETRYNPDGFYHPNGERAGISNTKEGYFIKDDVRRFDAGFFSITPVEAEGMDPTQRILLEMAYESLENAGMTLNDVNGADMACFVGACQRDYWDMQTRDIDASAKYTATGTGPALLSNRVSWFFNLKGPSATIDTACSSSLTALNMACQSIRSGESKTALVGGMTLILLPHFNIYMSTLSFLSPDNQCHSFDERANGYARGEGGGFLVLKSLDAALRDGDTIRAVIRATGANQDGRTPGITLPSGPRQEMLIKSTYEKAGLDPARTGFFEAHGTGTSAGDPIECSAIGSVFGSKREEPILVGSVKSSVGHLEGSSAIAGLFKAIYSLESDLIALTFGLENINPSIRASEWNLDIPTSLRSWPRGLRRVSINSFGYGGGNAHCQPESPVEEQLEDEVSNPAHRLFIWSSPEKAGLARLASAFKTNLEEKIRAGPVNDGFLGRLALTLSERRTRFPWRLAVDASTVEGLISGLGGASSWAIKTSKESDLVFIFTGQGAQWFAMGRELLELPVFRSSLDESSLYLYQQGSHWNLMSELSKGPEDTRINEPELSQPACTALQIALIELLRSWGIHPRAVIGHSSGEIAAAYAKGAISREDALKIAYFRGFLSSQMKKKGSMAAVGLSPLQVKEYIERVTQDKVVVACINSPSSVTLSGDAAAVYEVVNLIKEDGNFARKLAVE</sequence>
<dbReference type="SMART" id="SM00827">
    <property type="entry name" value="PKS_AT"/>
    <property type="match status" value="1"/>
</dbReference>
<organism evidence="6 7">
    <name type="scientific">Fusarium solani</name>
    <name type="common">Filamentous fungus</name>
    <dbReference type="NCBI Taxonomy" id="169388"/>
    <lineage>
        <taxon>Eukaryota</taxon>
        <taxon>Fungi</taxon>
        <taxon>Dikarya</taxon>
        <taxon>Ascomycota</taxon>
        <taxon>Pezizomycotina</taxon>
        <taxon>Sordariomycetes</taxon>
        <taxon>Hypocreomycetidae</taxon>
        <taxon>Hypocreales</taxon>
        <taxon>Nectriaceae</taxon>
        <taxon>Fusarium</taxon>
        <taxon>Fusarium solani species complex</taxon>
    </lineage>
</organism>
<dbReference type="PROSITE" id="PS00606">
    <property type="entry name" value="KS3_1"/>
    <property type="match status" value="1"/>
</dbReference>
<dbReference type="CDD" id="cd00833">
    <property type="entry name" value="PKS"/>
    <property type="match status" value="1"/>
</dbReference>
<keyword evidence="3" id="KW-0808">Transferase</keyword>
<accession>A0A9P9KTW2</accession>
<name>A0A9P9KTW2_FUSSL</name>
<dbReference type="PANTHER" id="PTHR43775:SF29">
    <property type="entry name" value="ASPERFURANONE POLYKETIDE SYNTHASE AFOG-RELATED"/>
    <property type="match status" value="1"/>
</dbReference>
<dbReference type="Gene3D" id="3.40.366.10">
    <property type="entry name" value="Malonyl-Coenzyme A Acyl Carrier Protein, domain 2"/>
    <property type="match status" value="1"/>
</dbReference>
<keyword evidence="7" id="KW-1185">Reference proteome</keyword>
<evidence type="ECO:0000259" key="5">
    <source>
        <dbReference type="PROSITE" id="PS52004"/>
    </source>
</evidence>
<dbReference type="InterPro" id="IPR014031">
    <property type="entry name" value="Ketoacyl_synth_C"/>
</dbReference>
<dbReference type="GO" id="GO:0044550">
    <property type="term" value="P:secondary metabolite biosynthetic process"/>
    <property type="evidence" value="ECO:0007669"/>
    <property type="project" value="TreeGrafter"/>
</dbReference>
<dbReference type="Gene3D" id="3.40.47.10">
    <property type="match status" value="1"/>
</dbReference>
<proteinExistence type="predicted"/>
<dbReference type="GO" id="GO:0004315">
    <property type="term" value="F:3-oxoacyl-[acyl-carrier-protein] synthase activity"/>
    <property type="evidence" value="ECO:0007669"/>
    <property type="project" value="InterPro"/>
</dbReference>
<dbReference type="PROSITE" id="PS52004">
    <property type="entry name" value="KS3_2"/>
    <property type="match status" value="1"/>
</dbReference>
<dbReference type="InterPro" id="IPR014043">
    <property type="entry name" value="Acyl_transferase_dom"/>
</dbReference>
<dbReference type="Pfam" id="PF02801">
    <property type="entry name" value="Ketoacyl-synt_C"/>
    <property type="match status" value="1"/>
</dbReference>
<reference evidence="6" key="1">
    <citation type="journal article" date="2021" name="Nat. Commun.">
        <title>Genetic determinants of endophytism in the Arabidopsis root mycobiome.</title>
        <authorList>
            <person name="Mesny F."/>
            <person name="Miyauchi S."/>
            <person name="Thiergart T."/>
            <person name="Pickel B."/>
            <person name="Atanasova L."/>
            <person name="Karlsson M."/>
            <person name="Huettel B."/>
            <person name="Barry K.W."/>
            <person name="Haridas S."/>
            <person name="Chen C."/>
            <person name="Bauer D."/>
            <person name="Andreopoulos W."/>
            <person name="Pangilinan J."/>
            <person name="LaButti K."/>
            <person name="Riley R."/>
            <person name="Lipzen A."/>
            <person name="Clum A."/>
            <person name="Drula E."/>
            <person name="Henrissat B."/>
            <person name="Kohler A."/>
            <person name="Grigoriev I.V."/>
            <person name="Martin F.M."/>
            <person name="Hacquard S."/>
        </authorList>
    </citation>
    <scope>NUCLEOTIDE SEQUENCE</scope>
    <source>
        <strain evidence="6">FSSC 5 MPI-SDFR-AT-0091</strain>
    </source>
</reference>
<dbReference type="InterPro" id="IPR014030">
    <property type="entry name" value="Ketoacyl_synth_N"/>
</dbReference>
<dbReference type="SUPFAM" id="SSF52151">
    <property type="entry name" value="FabD/lysophospholipase-like"/>
    <property type="match status" value="1"/>
</dbReference>
<evidence type="ECO:0000256" key="1">
    <source>
        <dbReference type="ARBA" id="ARBA00022450"/>
    </source>
</evidence>
<dbReference type="InterPro" id="IPR018201">
    <property type="entry name" value="Ketoacyl_synth_AS"/>
</dbReference>
<dbReference type="Pfam" id="PF00698">
    <property type="entry name" value="Acyl_transf_1"/>
    <property type="match status" value="1"/>
</dbReference>
<dbReference type="SUPFAM" id="SSF55048">
    <property type="entry name" value="Probable ACP-binding domain of malonyl-CoA ACP transacylase"/>
    <property type="match status" value="1"/>
</dbReference>
<dbReference type="InterPro" id="IPR016039">
    <property type="entry name" value="Thiolase-like"/>
</dbReference>
<evidence type="ECO:0000313" key="6">
    <source>
        <dbReference type="EMBL" id="KAH7268421.1"/>
    </source>
</evidence>
<feature type="domain" description="Ketosynthase family 3 (KS3)" evidence="5">
    <location>
        <begin position="22"/>
        <end position="444"/>
    </location>
</feature>
<dbReference type="PANTHER" id="PTHR43775">
    <property type="entry name" value="FATTY ACID SYNTHASE"/>
    <property type="match status" value="1"/>
</dbReference>
<dbReference type="GO" id="GO:0006633">
    <property type="term" value="P:fatty acid biosynthetic process"/>
    <property type="evidence" value="ECO:0007669"/>
    <property type="project" value="InterPro"/>
</dbReference>
<dbReference type="Pfam" id="PF16197">
    <property type="entry name" value="KAsynt_C_assoc"/>
    <property type="match status" value="1"/>
</dbReference>
<protein>
    <submittedName>
        <fullName evidence="6">Polyketide synthase</fullName>
    </submittedName>
</protein>
<dbReference type="InterPro" id="IPR032821">
    <property type="entry name" value="PKS_assoc"/>
</dbReference>
<evidence type="ECO:0000256" key="3">
    <source>
        <dbReference type="ARBA" id="ARBA00022679"/>
    </source>
</evidence>
<evidence type="ECO:0000256" key="4">
    <source>
        <dbReference type="ARBA" id="ARBA00023002"/>
    </source>
</evidence>
<dbReference type="AlphaFoldDB" id="A0A9P9KTW2"/>
<gene>
    <name evidence="6" type="ORF">B0J15DRAFT_390658</name>
</gene>
<dbReference type="Pfam" id="PF00109">
    <property type="entry name" value="ketoacyl-synt"/>
    <property type="match status" value="1"/>
</dbReference>
<dbReference type="GO" id="GO:0016491">
    <property type="term" value="F:oxidoreductase activity"/>
    <property type="evidence" value="ECO:0007669"/>
    <property type="project" value="UniProtKB-KW"/>
</dbReference>
<evidence type="ECO:0000256" key="2">
    <source>
        <dbReference type="ARBA" id="ARBA00022553"/>
    </source>
</evidence>
<dbReference type="EMBL" id="JAGTJS010000005">
    <property type="protein sequence ID" value="KAH7268421.1"/>
    <property type="molecule type" value="Genomic_DNA"/>
</dbReference>
<dbReference type="GO" id="GO:0004312">
    <property type="term" value="F:fatty acid synthase activity"/>
    <property type="evidence" value="ECO:0007669"/>
    <property type="project" value="TreeGrafter"/>
</dbReference>
<dbReference type="InterPro" id="IPR016036">
    <property type="entry name" value="Malonyl_transacylase_ACP-bd"/>
</dbReference>
<keyword evidence="1" id="KW-0596">Phosphopantetheine</keyword>